<feature type="compositionally biased region" description="Polar residues" evidence="1">
    <location>
        <begin position="36"/>
        <end position="48"/>
    </location>
</feature>
<sequence>MPVHNRGTPTCTSTAKANTESTISATAHKCTGNAASPYTPSTKHTAPTNPAMPIPAVKNSKIKSDKPMANNKYATGGLATVCISCPTTPSLKNRAVVASRTTRPVESSDSTTVSSVWPSIVKPSSAYNMLRTTGTPSSVPTFLSTPSLRASLKPTLEFFN</sequence>
<evidence type="ECO:0000256" key="1">
    <source>
        <dbReference type="SAM" id="MobiDB-lite"/>
    </source>
</evidence>
<organism evidence="2">
    <name type="scientific">freshwater metagenome</name>
    <dbReference type="NCBI Taxonomy" id="449393"/>
    <lineage>
        <taxon>unclassified sequences</taxon>
        <taxon>metagenomes</taxon>
        <taxon>ecological metagenomes</taxon>
    </lineage>
</organism>
<proteinExistence type="predicted"/>
<dbReference type="EMBL" id="CAFAAG010000053">
    <property type="protein sequence ID" value="CAB4793296.1"/>
    <property type="molecule type" value="Genomic_DNA"/>
</dbReference>
<dbReference type="AlphaFoldDB" id="A0A6J6XDK9"/>
<protein>
    <submittedName>
        <fullName evidence="2">Unannotated protein</fullName>
    </submittedName>
</protein>
<gene>
    <name evidence="2" type="ORF">UFOPK2975_00801</name>
</gene>
<accession>A0A6J6XDK9</accession>
<name>A0A6J6XDK9_9ZZZZ</name>
<feature type="region of interest" description="Disordered" evidence="1">
    <location>
        <begin position="36"/>
        <end position="68"/>
    </location>
</feature>
<reference evidence="2" key="1">
    <citation type="submission" date="2020-05" db="EMBL/GenBank/DDBJ databases">
        <authorList>
            <person name="Chiriac C."/>
            <person name="Salcher M."/>
            <person name="Ghai R."/>
            <person name="Kavagutti S V."/>
        </authorList>
    </citation>
    <scope>NUCLEOTIDE SEQUENCE</scope>
</reference>
<evidence type="ECO:0000313" key="2">
    <source>
        <dbReference type="EMBL" id="CAB4793296.1"/>
    </source>
</evidence>